<feature type="compositionally biased region" description="Acidic residues" evidence="1">
    <location>
        <begin position="120"/>
        <end position="132"/>
    </location>
</feature>
<feature type="region of interest" description="Disordered" evidence="1">
    <location>
        <begin position="1"/>
        <end position="30"/>
    </location>
</feature>
<protein>
    <submittedName>
        <fullName evidence="2">Uncharacterized protein</fullName>
    </submittedName>
</protein>
<evidence type="ECO:0000313" key="2">
    <source>
        <dbReference type="EMBL" id="WOG86877.1"/>
    </source>
</evidence>
<feature type="region of interest" description="Disordered" evidence="1">
    <location>
        <begin position="62"/>
        <end position="218"/>
    </location>
</feature>
<feature type="compositionally biased region" description="Basic and acidic residues" evidence="1">
    <location>
        <begin position="77"/>
        <end position="91"/>
    </location>
</feature>
<sequence length="228" mass="25441">MGSNGNKRGSKRKAGRPKNKMKRIDDLGKKSEEIVRDSVDQRTVLDLDAIVRDYISRTREFRKDGQKICSVSSSDDDEHRNHANKIKDKEIIVGGSGKDDDNDDQNHKNKNKDNEIVISSDDDDDDVAEDDDQKIRDEHDVEKEATAPQCEEHDGYPPEEALSSAKRRKNGAMGKDDEKIQKIGSRGWNNNEKGKDGQTSRVCKSAGSKQKGGVMTDENVCLPPCSVI</sequence>
<dbReference type="Proteomes" id="UP000077755">
    <property type="component" value="Chromosome 2"/>
</dbReference>
<organism evidence="2 3">
    <name type="scientific">Daucus carota subsp. sativus</name>
    <name type="common">Carrot</name>
    <dbReference type="NCBI Taxonomy" id="79200"/>
    <lineage>
        <taxon>Eukaryota</taxon>
        <taxon>Viridiplantae</taxon>
        <taxon>Streptophyta</taxon>
        <taxon>Embryophyta</taxon>
        <taxon>Tracheophyta</taxon>
        <taxon>Spermatophyta</taxon>
        <taxon>Magnoliopsida</taxon>
        <taxon>eudicotyledons</taxon>
        <taxon>Gunneridae</taxon>
        <taxon>Pentapetalae</taxon>
        <taxon>asterids</taxon>
        <taxon>campanulids</taxon>
        <taxon>Apiales</taxon>
        <taxon>Apiaceae</taxon>
        <taxon>Apioideae</taxon>
        <taxon>Scandiceae</taxon>
        <taxon>Daucinae</taxon>
        <taxon>Daucus</taxon>
        <taxon>Daucus sect. Daucus</taxon>
    </lineage>
</organism>
<gene>
    <name evidence="2" type="ORF">DCAR_0206096</name>
</gene>
<feature type="compositionally biased region" description="Basic and acidic residues" evidence="1">
    <location>
        <begin position="104"/>
        <end position="115"/>
    </location>
</feature>
<keyword evidence="3" id="KW-1185">Reference proteome</keyword>
<dbReference type="AlphaFoldDB" id="A0AAF0WCA3"/>
<accession>A0AAF0WCA3</accession>
<reference evidence="2" key="2">
    <citation type="submission" date="2022-03" db="EMBL/GenBank/DDBJ databases">
        <title>Draft title - Genomic analysis of global carrot germplasm unveils the trajectory of domestication and the origin of high carotenoid orange carrot.</title>
        <authorList>
            <person name="Iorizzo M."/>
            <person name="Ellison S."/>
            <person name="Senalik D."/>
            <person name="Macko-Podgorni A."/>
            <person name="Grzebelus D."/>
            <person name="Bostan H."/>
            <person name="Rolling W."/>
            <person name="Curaba J."/>
            <person name="Simon P."/>
        </authorList>
    </citation>
    <scope>NUCLEOTIDE SEQUENCE</scope>
    <source>
        <tissue evidence="2">Leaf</tissue>
    </source>
</reference>
<feature type="compositionally biased region" description="Basic and acidic residues" evidence="1">
    <location>
        <begin position="133"/>
        <end position="156"/>
    </location>
</feature>
<dbReference type="EMBL" id="CP093344">
    <property type="protein sequence ID" value="WOG86877.1"/>
    <property type="molecule type" value="Genomic_DNA"/>
</dbReference>
<evidence type="ECO:0000256" key="1">
    <source>
        <dbReference type="SAM" id="MobiDB-lite"/>
    </source>
</evidence>
<proteinExistence type="predicted"/>
<reference evidence="2" key="1">
    <citation type="journal article" date="2016" name="Nat. Genet.">
        <title>A high-quality carrot genome assembly provides new insights into carotenoid accumulation and asterid genome evolution.</title>
        <authorList>
            <person name="Iorizzo M."/>
            <person name="Ellison S."/>
            <person name="Senalik D."/>
            <person name="Zeng P."/>
            <person name="Satapoomin P."/>
            <person name="Huang J."/>
            <person name="Bowman M."/>
            <person name="Iovene M."/>
            <person name="Sanseverino W."/>
            <person name="Cavagnaro P."/>
            <person name="Yildiz M."/>
            <person name="Macko-Podgorni A."/>
            <person name="Moranska E."/>
            <person name="Grzebelus E."/>
            <person name="Grzebelus D."/>
            <person name="Ashrafi H."/>
            <person name="Zheng Z."/>
            <person name="Cheng S."/>
            <person name="Spooner D."/>
            <person name="Van Deynze A."/>
            <person name="Simon P."/>
        </authorList>
    </citation>
    <scope>NUCLEOTIDE SEQUENCE</scope>
    <source>
        <tissue evidence="2">Leaf</tissue>
    </source>
</reference>
<name>A0AAF0WCA3_DAUCS</name>
<feature type="compositionally biased region" description="Basic residues" evidence="1">
    <location>
        <begin position="8"/>
        <end position="21"/>
    </location>
</feature>
<evidence type="ECO:0000313" key="3">
    <source>
        <dbReference type="Proteomes" id="UP000077755"/>
    </source>
</evidence>